<proteinExistence type="predicted"/>
<dbReference type="Proteomes" id="UP000475532">
    <property type="component" value="Unassembled WGS sequence"/>
</dbReference>
<gene>
    <name evidence="1" type="ORF">G3I70_13170</name>
</gene>
<comment type="caution">
    <text evidence="1">The sequence shown here is derived from an EMBL/GenBank/DDBJ whole genome shotgun (WGS) entry which is preliminary data.</text>
</comment>
<dbReference type="EMBL" id="JAAGLI010000323">
    <property type="protein sequence ID" value="NEA23436.1"/>
    <property type="molecule type" value="Genomic_DNA"/>
</dbReference>
<sequence>MTEGRDQRIDDYSQSTLIPHLPLWSLGCEGCAICTVFAADLADQVILEKPLIGSRQFASKTAKLNSPHGVVNMMAVAL</sequence>
<evidence type="ECO:0000313" key="2">
    <source>
        <dbReference type="Proteomes" id="UP000475532"/>
    </source>
</evidence>
<protein>
    <submittedName>
        <fullName evidence="1">Uncharacterized protein</fullName>
    </submittedName>
</protein>
<reference evidence="1 2" key="1">
    <citation type="submission" date="2020-01" db="EMBL/GenBank/DDBJ databases">
        <title>Insect and environment-associated Actinomycetes.</title>
        <authorList>
            <person name="Currrie C."/>
            <person name="Chevrette M."/>
            <person name="Carlson C."/>
            <person name="Stubbendieck R."/>
            <person name="Wendt-Pienkowski E."/>
        </authorList>
    </citation>
    <scope>NUCLEOTIDE SEQUENCE [LARGE SCALE GENOMIC DNA]</scope>
    <source>
        <strain evidence="1 2">SID10258</strain>
    </source>
</reference>
<dbReference type="AlphaFoldDB" id="A0A6L9QEJ7"/>
<dbReference type="PROSITE" id="PS51257">
    <property type="entry name" value="PROKAR_LIPOPROTEIN"/>
    <property type="match status" value="1"/>
</dbReference>
<organism evidence="1 2">
    <name type="scientific">Actinomadura bangladeshensis</name>
    <dbReference type="NCBI Taxonomy" id="453573"/>
    <lineage>
        <taxon>Bacteria</taxon>
        <taxon>Bacillati</taxon>
        <taxon>Actinomycetota</taxon>
        <taxon>Actinomycetes</taxon>
        <taxon>Streptosporangiales</taxon>
        <taxon>Thermomonosporaceae</taxon>
        <taxon>Actinomadura</taxon>
    </lineage>
</organism>
<evidence type="ECO:0000313" key="1">
    <source>
        <dbReference type="EMBL" id="NEA23436.1"/>
    </source>
</evidence>
<accession>A0A6L9QEJ7</accession>
<dbReference type="RefSeq" id="WP_163055834.1">
    <property type="nucleotide sequence ID" value="NZ_JAAGLI010000323.1"/>
</dbReference>
<name>A0A6L9QEJ7_9ACTN</name>